<dbReference type="GO" id="GO:1903805">
    <property type="term" value="P:L-valine import across plasma membrane"/>
    <property type="evidence" value="ECO:0007669"/>
    <property type="project" value="TreeGrafter"/>
</dbReference>
<evidence type="ECO:0000256" key="3">
    <source>
        <dbReference type="ARBA" id="ARBA00022840"/>
    </source>
</evidence>
<keyword evidence="1" id="KW-0813">Transport</keyword>
<evidence type="ECO:0000256" key="4">
    <source>
        <dbReference type="ARBA" id="ARBA00024722"/>
    </source>
</evidence>
<evidence type="ECO:0000256" key="2">
    <source>
        <dbReference type="ARBA" id="ARBA00022741"/>
    </source>
</evidence>
<gene>
    <name evidence="6" type="ORF">SAMN05444159_6574</name>
</gene>
<dbReference type="Proteomes" id="UP000189935">
    <property type="component" value="Chromosome I"/>
</dbReference>
<evidence type="ECO:0000313" key="6">
    <source>
        <dbReference type="EMBL" id="SHL69563.1"/>
    </source>
</evidence>
<dbReference type="RefSeq" id="WP_079543734.1">
    <property type="nucleotide sequence ID" value="NZ_LT670844.1"/>
</dbReference>
<reference evidence="6 7" key="1">
    <citation type="submission" date="2016-11" db="EMBL/GenBank/DDBJ databases">
        <authorList>
            <person name="Jaros S."/>
            <person name="Januszkiewicz K."/>
            <person name="Wedrychowicz H."/>
        </authorList>
    </citation>
    <scope>NUCLEOTIDE SEQUENCE [LARGE SCALE GENOMIC DNA]</scope>
    <source>
        <strain evidence="6 7">GAS499</strain>
    </source>
</reference>
<dbReference type="Gene3D" id="3.40.50.300">
    <property type="entry name" value="P-loop containing nucleotide triphosphate hydrolases"/>
    <property type="match status" value="1"/>
</dbReference>
<dbReference type="GO" id="GO:0005524">
    <property type="term" value="F:ATP binding"/>
    <property type="evidence" value="ECO:0007669"/>
    <property type="project" value="UniProtKB-KW"/>
</dbReference>
<dbReference type="GO" id="GO:0015188">
    <property type="term" value="F:L-isoleucine transmembrane transporter activity"/>
    <property type="evidence" value="ECO:0007669"/>
    <property type="project" value="TreeGrafter"/>
</dbReference>
<dbReference type="GO" id="GO:0042941">
    <property type="term" value="P:D-alanine transmembrane transport"/>
    <property type="evidence" value="ECO:0007669"/>
    <property type="project" value="TreeGrafter"/>
</dbReference>
<dbReference type="AlphaFoldDB" id="A0A1M7CR63"/>
<dbReference type="PANTHER" id="PTHR45772">
    <property type="entry name" value="CONSERVED COMPONENT OF ABC TRANSPORTER FOR NATURAL AMINO ACIDS-RELATED"/>
    <property type="match status" value="1"/>
</dbReference>
<keyword evidence="3 6" id="KW-0067">ATP-binding</keyword>
<evidence type="ECO:0000256" key="1">
    <source>
        <dbReference type="ARBA" id="ARBA00022448"/>
    </source>
</evidence>
<dbReference type="GO" id="GO:0015192">
    <property type="term" value="F:L-phenylalanine transmembrane transporter activity"/>
    <property type="evidence" value="ECO:0007669"/>
    <property type="project" value="TreeGrafter"/>
</dbReference>
<organism evidence="6 7">
    <name type="scientific">Bradyrhizobium lablabi</name>
    <dbReference type="NCBI Taxonomy" id="722472"/>
    <lineage>
        <taxon>Bacteria</taxon>
        <taxon>Pseudomonadati</taxon>
        <taxon>Pseudomonadota</taxon>
        <taxon>Alphaproteobacteria</taxon>
        <taxon>Hyphomicrobiales</taxon>
        <taxon>Nitrobacteraceae</taxon>
        <taxon>Bradyrhizobium</taxon>
    </lineage>
</organism>
<dbReference type="GO" id="GO:0016887">
    <property type="term" value="F:ATP hydrolysis activity"/>
    <property type="evidence" value="ECO:0007669"/>
    <property type="project" value="InterPro"/>
</dbReference>
<dbReference type="OrthoDB" id="9779872at2"/>
<dbReference type="Pfam" id="PF00005">
    <property type="entry name" value="ABC_tran"/>
    <property type="match status" value="1"/>
</dbReference>
<dbReference type="SUPFAM" id="SSF52540">
    <property type="entry name" value="P-loop containing nucleoside triphosphate hydrolases"/>
    <property type="match status" value="1"/>
</dbReference>
<evidence type="ECO:0000259" key="5">
    <source>
        <dbReference type="PROSITE" id="PS50893"/>
    </source>
</evidence>
<dbReference type="SMART" id="SM00382">
    <property type="entry name" value="AAA"/>
    <property type="match status" value="1"/>
</dbReference>
<keyword evidence="2" id="KW-0547">Nucleotide-binding</keyword>
<dbReference type="InterPro" id="IPR027417">
    <property type="entry name" value="P-loop_NTPase"/>
</dbReference>
<dbReference type="EMBL" id="LT670844">
    <property type="protein sequence ID" value="SHL69563.1"/>
    <property type="molecule type" value="Genomic_DNA"/>
</dbReference>
<dbReference type="InterPro" id="IPR003593">
    <property type="entry name" value="AAA+_ATPase"/>
</dbReference>
<proteinExistence type="predicted"/>
<evidence type="ECO:0000313" key="7">
    <source>
        <dbReference type="Proteomes" id="UP000189935"/>
    </source>
</evidence>
<dbReference type="PROSITE" id="PS50893">
    <property type="entry name" value="ABC_TRANSPORTER_2"/>
    <property type="match status" value="1"/>
</dbReference>
<dbReference type="PANTHER" id="PTHR45772:SF7">
    <property type="entry name" value="AMINO ACID ABC TRANSPORTER ATP-BINDING PROTEIN"/>
    <property type="match status" value="1"/>
</dbReference>
<protein>
    <submittedName>
        <fullName evidence="6">Amino acid/amide ABC transporter ATP-binding protein 1, HAAT family</fullName>
    </submittedName>
</protein>
<accession>A0A1M7CR63</accession>
<dbReference type="GO" id="GO:0005886">
    <property type="term" value="C:plasma membrane"/>
    <property type="evidence" value="ECO:0007669"/>
    <property type="project" value="TreeGrafter"/>
</dbReference>
<comment type="function">
    <text evidence="4">Involved in beta-(1--&gt;2)glucan export. Transmembrane domains (TMD) form a pore in the inner membrane and the ATP-binding domain (NBD) is responsible for energy generation.</text>
</comment>
<dbReference type="GO" id="GO:1903806">
    <property type="term" value="P:L-isoleucine import across plasma membrane"/>
    <property type="evidence" value="ECO:0007669"/>
    <property type="project" value="TreeGrafter"/>
</dbReference>
<dbReference type="GO" id="GO:0005304">
    <property type="term" value="F:L-valine transmembrane transporter activity"/>
    <property type="evidence" value="ECO:0007669"/>
    <property type="project" value="TreeGrafter"/>
</dbReference>
<dbReference type="InterPro" id="IPR003439">
    <property type="entry name" value="ABC_transporter-like_ATP-bd"/>
</dbReference>
<sequence>MTSGDLDLVARDVTVQFEGLKALSGVTLAVTRGRITGLIGPNGAGKTTLVNVLTGFQHVGAGTVELEGEAVNGIAAHKLRRKGVARTFQSGRLFRELPVVDNLEVTGVGLGLTRRDAIAEAERVMDWLGISHLAGTIAGALPYTDERRVAIGRAIMCNPRYLLLDEPAAGMSEHESHDLAAIIKRIAGEPGIGVLLIEHNIGLVLELCGRIFVLDSGEIIEVGSPNQIRNSDAVRHAYMGTQRDEVIPALAAVEAVAP</sequence>
<name>A0A1M7CR63_9BRAD</name>
<dbReference type="GO" id="GO:0015808">
    <property type="term" value="P:L-alanine transport"/>
    <property type="evidence" value="ECO:0007669"/>
    <property type="project" value="TreeGrafter"/>
</dbReference>
<feature type="domain" description="ABC transporter" evidence="5">
    <location>
        <begin position="8"/>
        <end position="241"/>
    </location>
</feature>
<dbReference type="InterPro" id="IPR051120">
    <property type="entry name" value="ABC_AA/LPS_Transport"/>
</dbReference>